<protein>
    <submittedName>
        <fullName evidence="1">Uncharacterized protein</fullName>
    </submittedName>
</protein>
<keyword evidence="2" id="KW-1185">Reference proteome</keyword>
<comment type="caution">
    <text evidence="1">The sequence shown here is derived from an EMBL/GenBank/DDBJ whole genome shotgun (WGS) entry which is preliminary data.</text>
</comment>
<dbReference type="OrthoDB" id="74258at2759"/>
<proteinExistence type="predicted"/>
<dbReference type="Proteomes" id="UP000294530">
    <property type="component" value="Unassembled WGS sequence"/>
</dbReference>
<dbReference type="AlphaFoldDB" id="A0A976FHD9"/>
<gene>
    <name evidence="1" type="ORF">CCR75_007002</name>
</gene>
<evidence type="ECO:0000313" key="2">
    <source>
        <dbReference type="Proteomes" id="UP000294530"/>
    </source>
</evidence>
<organism evidence="1 2">
    <name type="scientific">Bremia lactucae</name>
    <name type="common">Lettuce downy mildew</name>
    <dbReference type="NCBI Taxonomy" id="4779"/>
    <lineage>
        <taxon>Eukaryota</taxon>
        <taxon>Sar</taxon>
        <taxon>Stramenopiles</taxon>
        <taxon>Oomycota</taxon>
        <taxon>Peronosporomycetes</taxon>
        <taxon>Peronosporales</taxon>
        <taxon>Peronosporaceae</taxon>
        <taxon>Bremia</taxon>
    </lineage>
</organism>
<dbReference type="KEGG" id="blac:94350737"/>
<sequence length="304" mass="34543">MKVNVYVAAKDGGAAQRVAWYVGTSDAQVEKAIRIQLSMPRNTDFLLRDADGDVVPASSTLPNGQHYTVLMPHEDGGCMSQATTSLIKNKLRNELTISPSSPKKRKLERSVVTPAPGWSRLDRVIAVNTPLQNDTLPSTATIIAQFVDTFTRPIANDDNVGFIPNEGRFALYDLYCLIVCDTNFCLKRKDMFYKMTSMYGKIDRQRVNRYYQCPLAQTDGKEYVQCKPRGKGVLLRRYRKVGTAEELEHSVKTAPFIVWLQLDHKEVVTLYERFVTGFVPISKRDYGTYRYSQLLRNQNVTCDF</sequence>
<reference evidence="1 2" key="1">
    <citation type="journal article" date="2021" name="Genome Biol.">
        <title>AFLAP: assembly-free linkage analysis pipeline using k-mers from genome sequencing data.</title>
        <authorList>
            <person name="Fletcher K."/>
            <person name="Zhang L."/>
            <person name="Gil J."/>
            <person name="Han R."/>
            <person name="Cavanaugh K."/>
            <person name="Michelmore R."/>
        </authorList>
    </citation>
    <scope>NUCLEOTIDE SEQUENCE [LARGE SCALE GENOMIC DNA]</scope>
    <source>
        <strain evidence="1 2">SF5</strain>
    </source>
</reference>
<name>A0A976FHD9_BRELC</name>
<dbReference type="RefSeq" id="XP_067815983.1">
    <property type="nucleotide sequence ID" value="XM_067965066.1"/>
</dbReference>
<dbReference type="GeneID" id="94350737"/>
<accession>A0A976FHD9</accession>
<evidence type="ECO:0000313" key="1">
    <source>
        <dbReference type="EMBL" id="TDH66484.1"/>
    </source>
</evidence>
<dbReference type="EMBL" id="SHOA02000017">
    <property type="protein sequence ID" value="TDH66484.1"/>
    <property type="molecule type" value="Genomic_DNA"/>
</dbReference>